<evidence type="ECO:0000256" key="4">
    <source>
        <dbReference type="ARBA" id="ARBA00022679"/>
    </source>
</evidence>
<accession>A0ABP4ENN3</accession>
<evidence type="ECO:0000256" key="5">
    <source>
        <dbReference type="ARBA" id="ARBA00022741"/>
    </source>
</evidence>
<dbReference type="Pfam" id="PF13796">
    <property type="entry name" value="Sensor"/>
    <property type="match status" value="1"/>
</dbReference>
<protein>
    <recommendedName>
        <fullName evidence="2">histidine kinase</fullName>
        <ecNumber evidence="2">2.7.13.3</ecNumber>
    </recommendedName>
</protein>
<keyword evidence="5" id="KW-0547">Nucleotide-binding</keyword>
<name>A0ABP4ENN3_9ACTN</name>
<dbReference type="RefSeq" id="WP_343996359.1">
    <property type="nucleotide sequence ID" value="NZ_BAAALG010000013.1"/>
</dbReference>
<dbReference type="Gene3D" id="3.30.565.10">
    <property type="entry name" value="Histidine kinase-like ATPase, C-terminal domain"/>
    <property type="match status" value="1"/>
</dbReference>
<keyword evidence="6" id="KW-0418">Kinase</keyword>
<gene>
    <name evidence="11" type="ORF">GCM10009668_36980</name>
</gene>
<comment type="catalytic activity">
    <reaction evidence="1">
        <text>ATP + protein L-histidine = ADP + protein N-phospho-L-histidine.</text>
        <dbReference type="EC" id="2.7.13.3"/>
    </reaction>
</comment>
<evidence type="ECO:0000313" key="11">
    <source>
        <dbReference type="EMBL" id="GAA1112076.1"/>
    </source>
</evidence>
<dbReference type="PANTHER" id="PTHR24421">
    <property type="entry name" value="NITRATE/NITRITE SENSOR PROTEIN NARX-RELATED"/>
    <property type="match status" value="1"/>
</dbReference>
<dbReference type="EC" id="2.7.13.3" evidence="2"/>
<dbReference type="InterPro" id="IPR050482">
    <property type="entry name" value="Sensor_HK_TwoCompSys"/>
</dbReference>
<dbReference type="Gene3D" id="1.20.5.1930">
    <property type="match status" value="1"/>
</dbReference>
<sequence>MSSTATTTAGLAPPPRWGEPGAVRARLQLTAWSFAYVLLAVPALILTILVTVSLSVAVVGVGLFLLLIFVPLLSRFADVHRAASGRLLGREIPRPQRRRAGSPLKQLKAWVNEPARWRELAWGFMSLSIGWVMAWLALGWFLGVVWYLVFPFVFWVSPDGVFDNNYGFFVLDTQAEAFAEWIFLLVALPLWWYVTPALMHWRALLDEALLAPSRAELTRRVAGLTESRAETIDHSAAEIRRIERDLHDGAQARLVSLGMSLGLAEQKLKEDPDAAALLIQEAREAAGGALGDIRSVVRGIHPPVLADRGLGGAVQALALDLDVPTSVLVDLPGRPPSPVESAVYFAISEALANVVKHAGATRATVELSHDGERLRARVTDNGTGGADPRRGTGLAGLQRRLAAFDGKMVVDSPLGGPTTIELELPCALSSARTMRSSATD</sequence>
<keyword evidence="4" id="KW-0808">Transferase</keyword>
<dbReference type="SUPFAM" id="SSF55874">
    <property type="entry name" value="ATPase domain of HSP90 chaperone/DNA topoisomerase II/histidine kinase"/>
    <property type="match status" value="1"/>
</dbReference>
<dbReference type="InterPro" id="IPR025828">
    <property type="entry name" value="Put_sensor_dom"/>
</dbReference>
<evidence type="ECO:0000256" key="2">
    <source>
        <dbReference type="ARBA" id="ARBA00012438"/>
    </source>
</evidence>
<keyword evidence="9" id="KW-1133">Transmembrane helix</keyword>
<feature type="transmembrane region" description="Helical" evidence="9">
    <location>
        <begin position="29"/>
        <end position="50"/>
    </location>
</feature>
<dbReference type="InterPro" id="IPR036890">
    <property type="entry name" value="HATPase_C_sf"/>
</dbReference>
<proteinExistence type="predicted"/>
<dbReference type="SMART" id="SM00387">
    <property type="entry name" value="HATPase_c"/>
    <property type="match status" value="1"/>
</dbReference>
<feature type="transmembrane region" description="Helical" evidence="9">
    <location>
        <begin position="132"/>
        <end position="157"/>
    </location>
</feature>
<keyword evidence="12" id="KW-1185">Reference proteome</keyword>
<keyword evidence="9" id="KW-0812">Transmembrane</keyword>
<keyword evidence="7" id="KW-0067">ATP-binding</keyword>
<dbReference type="PANTHER" id="PTHR24421:SF10">
    <property type="entry name" value="NITRATE_NITRITE SENSOR PROTEIN NARQ"/>
    <property type="match status" value="1"/>
</dbReference>
<keyword evidence="9" id="KW-0472">Membrane</keyword>
<comment type="caution">
    <text evidence="11">The sequence shown here is derived from an EMBL/GenBank/DDBJ whole genome shotgun (WGS) entry which is preliminary data.</text>
</comment>
<evidence type="ECO:0000256" key="1">
    <source>
        <dbReference type="ARBA" id="ARBA00000085"/>
    </source>
</evidence>
<evidence type="ECO:0000313" key="12">
    <source>
        <dbReference type="Proteomes" id="UP001501581"/>
    </source>
</evidence>
<reference evidence="12" key="1">
    <citation type="journal article" date="2019" name="Int. J. Syst. Evol. Microbiol.">
        <title>The Global Catalogue of Microorganisms (GCM) 10K type strain sequencing project: providing services to taxonomists for standard genome sequencing and annotation.</title>
        <authorList>
            <consortium name="The Broad Institute Genomics Platform"/>
            <consortium name="The Broad Institute Genome Sequencing Center for Infectious Disease"/>
            <person name="Wu L."/>
            <person name="Ma J."/>
        </authorList>
    </citation>
    <scope>NUCLEOTIDE SEQUENCE [LARGE SCALE GENOMIC DNA]</scope>
    <source>
        <strain evidence="12">JCM 13008</strain>
    </source>
</reference>
<dbReference type="CDD" id="cd16917">
    <property type="entry name" value="HATPase_UhpB-NarQ-NarX-like"/>
    <property type="match status" value="1"/>
</dbReference>
<organism evidence="11 12">
    <name type="scientific">Nocardioides dubius</name>
    <dbReference type="NCBI Taxonomy" id="317019"/>
    <lineage>
        <taxon>Bacteria</taxon>
        <taxon>Bacillati</taxon>
        <taxon>Actinomycetota</taxon>
        <taxon>Actinomycetes</taxon>
        <taxon>Propionibacteriales</taxon>
        <taxon>Nocardioidaceae</taxon>
        <taxon>Nocardioides</taxon>
    </lineage>
</organism>
<dbReference type="EMBL" id="BAAALG010000013">
    <property type="protein sequence ID" value="GAA1112076.1"/>
    <property type="molecule type" value="Genomic_DNA"/>
</dbReference>
<evidence type="ECO:0000256" key="7">
    <source>
        <dbReference type="ARBA" id="ARBA00022840"/>
    </source>
</evidence>
<dbReference type="Proteomes" id="UP001501581">
    <property type="component" value="Unassembled WGS sequence"/>
</dbReference>
<feature type="transmembrane region" description="Helical" evidence="9">
    <location>
        <begin position="177"/>
        <end position="194"/>
    </location>
</feature>
<dbReference type="InterPro" id="IPR003594">
    <property type="entry name" value="HATPase_dom"/>
</dbReference>
<dbReference type="Pfam" id="PF07730">
    <property type="entry name" value="HisKA_3"/>
    <property type="match status" value="1"/>
</dbReference>
<evidence type="ECO:0000256" key="9">
    <source>
        <dbReference type="SAM" id="Phobius"/>
    </source>
</evidence>
<keyword evidence="8" id="KW-0902">Two-component regulatory system</keyword>
<dbReference type="Pfam" id="PF02518">
    <property type="entry name" value="HATPase_c"/>
    <property type="match status" value="1"/>
</dbReference>
<feature type="domain" description="Histidine kinase/HSP90-like ATPase" evidence="10">
    <location>
        <begin position="338"/>
        <end position="428"/>
    </location>
</feature>
<dbReference type="InterPro" id="IPR011712">
    <property type="entry name" value="Sig_transdc_His_kin_sub3_dim/P"/>
</dbReference>
<evidence type="ECO:0000256" key="6">
    <source>
        <dbReference type="ARBA" id="ARBA00022777"/>
    </source>
</evidence>
<feature type="transmembrane region" description="Helical" evidence="9">
    <location>
        <begin position="56"/>
        <end position="77"/>
    </location>
</feature>
<evidence type="ECO:0000256" key="3">
    <source>
        <dbReference type="ARBA" id="ARBA00022553"/>
    </source>
</evidence>
<evidence type="ECO:0000259" key="10">
    <source>
        <dbReference type="SMART" id="SM00387"/>
    </source>
</evidence>
<evidence type="ECO:0000256" key="8">
    <source>
        <dbReference type="ARBA" id="ARBA00023012"/>
    </source>
</evidence>
<keyword evidence="3" id="KW-0597">Phosphoprotein</keyword>